<evidence type="ECO:0000256" key="3">
    <source>
        <dbReference type="ARBA" id="ARBA00022884"/>
    </source>
</evidence>
<dbReference type="NCBIfam" id="TIGR00231">
    <property type="entry name" value="small_GTP"/>
    <property type="match status" value="1"/>
</dbReference>
<sequence>MGKSTLMNALLQEDLCIATSRPQTTRHAILGLLSTESSQVCLVDTPGVIDQPAYKLQQGMMEAVLGAFFDADVLMVVTDVYSTPIPNDTLFQKVQQSKQPVVVVINKIDLLDHPSSAVTNEAKGDKDDDDDDDYGVPVFEKTTTIEEAVARWRNLLPEAIAIIPVAASQGGDQVGVQTVRHLLTASPEVDASFRNLGRPLPGMFRETDKLFLTQDEVAPLLPVSPPLYDTELLTDRPERFIASEMIRAALFQTLRKEVPYCCEVRLQSFKEQPDESIRMEATVIVERDSQKAIVIGKGGNVVKDIRIQAQKALQDFFQTEVALFLTVAVDKDWRKNEKRLQEYGYMQPKKKKKPAKK</sequence>
<dbReference type="CDD" id="cd22534">
    <property type="entry name" value="KH-II_Era"/>
    <property type="match status" value="1"/>
</dbReference>
<dbReference type="SUPFAM" id="SSF54814">
    <property type="entry name" value="Prokaryotic type KH domain (KH-domain type II)"/>
    <property type="match status" value="1"/>
</dbReference>
<keyword evidence="3 5" id="KW-0694">RNA-binding</keyword>
<dbReference type="InterPro" id="IPR027417">
    <property type="entry name" value="P-loop_NTPase"/>
</dbReference>
<dbReference type="PANTHER" id="PTHR42698">
    <property type="entry name" value="GTPASE ERA"/>
    <property type="match status" value="1"/>
</dbReference>
<dbReference type="InterPro" id="IPR006073">
    <property type="entry name" value="GTP-bd"/>
</dbReference>
<protein>
    <recommendedName>
        <fullName evidence="6">KH type-2 domain-containing protein</fullName>
    </recommendedName>
</protein>
<reference evidence="7" key="1">
    <citation type="submission" date="2021-01" db="EMBL/GenBank/DDBJ databases">
        <authorList>
            <person name="Corre E."/>
            <person name="Pelletier E."/>
            <person name="Niang G."/>
            <person name="Scheremetjew M."/>
            <person name="Finn R."/>
            <person name="Kale V."/>
            <person name="Holt S."/>
            <person name="Cochrane G."/>
            <person name="Meng A."/>
            <person name="Brown T."/>
            <person name="Cohen L."/>
        </authorList>
    </citation>
    <scope>NUCLEOTIDE SEQUENCE</scope>
    <source>
        <strain evidence="7">CCMP127</strain>
    </source>
</reference>
<dbReference type="GO" id="GO:0043024">
    <property type="term" value="F:ribosomal small subunit binding"/>
    <property type="evidence" value="ECO:0007669"/>
    <property type="project" value="TreeGrafter"/>
</dbReference>
<dbReference type="InterPro" id="IPR005662">
    <property type="entry name" value="GTPase_Era-like"/>
</dbReference>
<evidence type="ECO:0000256" key="4">
    <source>
        <dbReference type="ARBA" id="ARBA00023134"/>
    </source>
</evidence>
<dbReference type="SUPFAM" id="SSF52540">
    <property type="entry name" value="P-loop containing nucleoside triphosphate hydrolases"/>
    <property type="match status" value="1"/>
</dbReference>
<dbReference type="Gene3D" id="3.40.50.300">
    <property type="entry name" value="P-loop containing nucleotide triphosphate hydrolases"/>
    <property type="match status" value="1"/>
</dbReference>
<dbReference type="InterPro" id="IPR004044">
    <property type="entry name" value="KH_dom_type_2"/>
</dbReference>
<evidence type="ECO:0000259" key="6">
    <source>
        <dbReference type="PROSITE" id="PS50823"/>
    </source>
</evidence>
<name>A0A7S3L8C8_9STRA</name>
<dbReference type="InterPro" id="IPR030388">
    <property type="entry name" value="G_ERA_dom"/>
</dbReference>
<dbReference type="PROSITE" id="PS50823">
    <property type="entry name" value="KH_TYPE_2"/>
    <property type="match status" value="1"/>
</dbReference>
<gene>
    <name evidence="7" type="ORF">ACOF00016_LOCUS10736</name>
</gene>
<dbReference type="GO" id="GO:0000028">
    <property type="term" value="P:ribosomal small subunit assembly"/>
    <property type="evidence" value="ECO:0007669"/>
    <property type="project" value="TreeGrafter"/>
</dbReference>
<dbReference type="Gene3D" id="3.30.300.20">
    <property type="match status" value="1"/>
</dbReference>
<dbReference type="Pfam" id="PF01926">
    <property type="entry name" value="MMR_HSR1"/>
    <property type="match status" value="1"/>
</dbReference>
<dbReference type="InterPro" id="IPR015946">
    <property type="entry name" value="KH_dom-like_a/b"/>
</dbReference>
<dbReference type="InterPro" id="IPR009019">
    <property type="entry name" value="KH_sf_prok-type"/>
</dbReference>
<feature type="domain" description="KH type-2" evidence="6">
    <location>
        <begin position="254"/>
        <end position="331"/>
    </location>
</feature>
<dbReference type="GO" id="GO:0019843">
    <property type="term" value="F:rRNA binding"/>
    <property type="evidence" value="ECO:0007669"/>
    <property type="project" value="TreeGrafter"/>
</dbReference>
<evidence type="ECO:0000313" key="7">
    <source>
        <dbReference type="EMBL" id="CAE0413481.1"/>
    </source>
</evidence>
<dbReference type="Pfam" id="PF07650">
    <property type="entry name" value="KH_2"/>
    <property type="match status" value="1"/>
</dbReference>
<accession>A0A7S3L8C8</accession>
<evidence type="ECO:0000256" key="2">
    <source>
        <dbReference type="ARBA" id="ARBA00022741"/>
    </source>
</evidence>
<comment type="similarity">
    <text evidence="1">Belongs to the TRAFAC class TrmE-Era-EngA-EngB-Septin-like GTPase superfamily. Era GTPase family.</text>
</comment>
<keyword evidence="4" id="KW-0342">GTP-binding</keyword>
<dbReference type="AlphaFoldDB" id="A0A7S3L8C8"/>
<proteinExistence type="inferred from homology"/>
<evidence type="ECO:0000256" key="1">
    <source>
        <dbReference type="ARBA" id="ARBA00007921"/>
    </source>
</evidence>
<dbReference type="EMBL" id="HBIM01013200">
    <property type="protein sequence ID" value="CAE0413481.1"/>
    <property type="molecule type" value="Transcribed_RNA"/>
</dbReference>
<keyword evidence="2" id="KW-0547">Nucleotide-binding</keyword>
<dbReference type="InterPro" id="IPR005225">
    <property type="entry name" value="Small_GTP-bd"/>
</dbReference>
<evidence type="ECO:0000256" key="5">
    <source>
        <dbReference type="PROSITE-ProRule" id="PRU00118"/>
    </source>
</evidence>
<dbReference type="GO" id="GO:0005525">
    <property type="term" value="F:GTP binding"/>
    <property type="evidence" value="ECO:0007669"/>
    <property type="project" value="UniProtKB-KW"/>
</dbReference>
<dbReference type="HAMAP" id="MF_00367">
    <property type="entry name" value="GTPase_Era"/>
    <property type="match status" value="1"/>
</dbReference>
<organism evidence="7">
    <name type="scientific">Amphora coffeiformis</name>
    <dbReference type="NCBI Taxonomy" id="265554"/>
    <lineage>
        <taxon>Eukaryota</taxon>
        <taxon>Sar</taxon>
        <taxon>Stramenopiles</taxon>
        <taxon>Ochrophyta</taxon>
        <taxon>Bacillariophyta</taxon>
        <taxon>Bacillariophyceae</taxon>
        <taxon>Bacillariophycidae</taxon>
        <taxon>Thalassiophysales</taxon>
        <taxon>Catenulaceae</taxon>
        <taxon>Amphora</taxon>
    </lineage>
</organism>
<dbReference type="CDD" id="cd04163">
    <property type="entry name" value="Era"/>
    <property type="match status" value="1"/>
</dbReference>
<dbReference type="PANTHER" id="PTHR42698:SF2">
    <property type="entry name" value="GTPASE ERA-LIKE, CHLOROPLASTIC"/>
    <property type="match status" value="1"/>
</dbReference>